<dbReference type="EMBL" id="PKPP01005591">
    <property type="protein sequence ID" value="PWA59551.1"/>
    <property type="molecule type" value="Genomic_DNA"/>
</dbReference>
<gene>
    <name evidence="2" type="ORF">CTI12_AA390730</name>
</gene>
<dbReference type="PANTHER" id="PTHR47591">
    <property type="entry name" value="ZINC FINGER PROTEIN ZAT2-RELATED"/>
    <property type="match status" value="1"/>
</dbReference>
<comment type="caution">
    <text evidence="2">The sequence shown here is derived from an EMBL/GenBank/DDBJ whole genome shotgun (WGS) entry which is preliminary data.</text>
</comment>
<organism evidence="2 3">
    <name type="scientific">Artemisia annua</name>
    <name type="common">Sweet wormwood</name>
    <dbReference type="NCBI Taxonomy" id="35608"/>
    <lineage>
        <taxon>Eukaryota</taxon>
        <taxon>Viridiplantae</taxon>
        <taxon>Streptophyta</taxon>
        <taxon>Embryophyta</taxon>
        <taxon>Tracheophyta</taxon>
        <taxon>Spermatophyta</taxon>
        <taxon>Magnoliopsida</taxon>
        <taxon>eudicotyledons</taxon>
        <taxon>Gunneridae</taxon>
        <taxon>Pentapetalae</taxon>
        <taxon>asterids</taxon>
        <taxon>campanulids</taxon>
        <taxon>Asterales</taxon>
        <taxon>Asteraceae</taxon>
        <taxon>Asteroideae</taxon>
        <taxon>Anthemideae</taxon>
        <taxon>Artemisiinae</taxon>
        <taxon>Artemisia</taxon>
    </lineage>
</organism>
<evidence type="ECO:0000313" key="2">
    <source>
        <dbReference type="EMBL" id="PWA59551.1"/>
    </source>
</evidence>
<evidence type="ECO:0000313" key="3">
    <source>
        <dbReference type="Proteomes" id="UP000245207"/>
    </source>
</evidence>
<dbReference type="STRING" id="35608.A0A2U1ME55"/>
<feature type="domain" description="C2H2-type" evidence="1">
    <location>
        <begin position="35"/>
        <end position="47"/>
    </location>
</feature>
<reference evidence="2 3" key="1">
    <citation type="journal article" date="2018" name="Mol. Plant">
        <title>The genome of Artemisia annua provides insight into the evolution of Asteraceae family and artemisinin biosynthesis.</title>
        <authorList>
            <person name="Shen Q."/>
            <person name="Zhang L."/>
            <person name="Liao Z."/>
            <person name="Wang S."/>
            <person name="Yan T."/>
            <person name="Shi P."/>
            <person name="Liu M."/>
            <person name="Fu X."/>
            <person name="Pan Q."/>
            <person name="Wang Y."/>
            <person name="Lv Z."/>
            <person name="Lu X."/>
            <person name="Zhang F."/>
            <person name="Jiang W."/>
            <person name="Ma Y."/>
            <person name="Chen M."/>
            <person name="Hao X."/>
            <person name="Li L."/>
            <person name="Tang Y."/>
            <person name="Lv G."/>
            <person name="Zhou Y."/>
            <person name="Sun X."/>
            <person name="Brodelius P.E."/>
            <person name="Rose J.K.C."/>
            <person name="Tang K."/>
        </authorList>
    </citation>
    <scope>NUCLEOTIDE SEQUENCE [LARGE SCALE GENOMIC DNA]</scope>
    <source>
        <strain evidence="3">cv. Huhao1</strain>
        <tissue evidence="2">Leaf</tissue>
    </source>
</reference>
<dbReference type="PANTHER" id="PTHR47591:SF1">
    <property type="entry name" value="ZINC FINGER PROTEIN ZAT2-RELATED"/>
    <property type="match status" value="1"/>
</dbReference>
<dbReference type="AlphaFoldDB" id="A0A2U1ME55"/>
<sequence>MGQPEVFECTSCKKVFGSLQALGGHRAAITRVGGGQALGGHKRCHREKEDYVVQAASTSAVSQGWCNLNLLCRLDLNKPVPREDYLSRSNVGLDLRLGL</sequence>
<name>A0A2U1ME55_ARTAN</name>
<evidence type="ECO:0000259" key="1">
    <source>
        <dbReference type="Pfam" id="PF13912"/>
    </source>
</evidence>
<protein>
    <submittedName>
        <fullName evidence="2">Zinc finger, C2H2-like protein</fullName>
    </submittedName>
</protein>
<dbReference type="InterPro" id="IPR013087">
    <property type="entry name" value="Znf_C2H2_type"/>
</dbReference>
<feature type="domain" description="C2H2-type" evidence="1">
    <location>
        <begin position="6"/>
        <end position="27"/>
    </location>
</feature>
<dbReference type="OrthoDB" id="6077919at2759"/>
<dbReference type="Proteomes" id="UP000245207">
    <property type="component" value="Unassembled WGS sequence"/>
</dbReference>
<proteinExistence type="predicted"/>
<dbReference type="Pfam" id="PF13912">
    <property type="entry name" value="zf-C2H2_6"/>
    <property type="match status" value="2"/>
</dbReference>
<keyword evidence="3" id="KW-1185">Reference proteome</keyword>
<accession>A0A2U1ME55</accession>